<dbReference type="GO" id="GO:0008270">
    <property type="term" value="F:zinc ion binding"/>
    <property type="evidence" value="ECO:0007669"/>
    <property type="project" value="UniProtKB-KW"/>
</dbReference>
<dbReference type="AlphaFoldDB" id="A0AAN8S4N3"/>
<keyword evidence="8" id="KW-0862">Zinc</keyword>
<dbReference type="PROSITE" id="PS50089">
    <property type="entry name" value="ZF_RING_2"/>
    <property type="match status" value="1"/>
</dbReference>
<accession>A0AAN8S4N3</accession>
<evidence type="ECO:0000256" key="13">
    <source>
        <dbReference type="PROSITE-ProRule" id="PRU00175"/>
    </source>
</evidence>
<dbReference type="Proteomes" id="UP001372834">
    <property type="component" value="Unassembled WGS sequence"/>
</dbReference>
<dbReference type="CDD" id="cd16669">
    <property type="entry name" value="RING-H2_RNF181"/>
    <property type="match status" value="1"/>
</dbReference>
<evidence type="ECO:0000256" key="3">
    <source>
        <dbReference type="ARBA" id="ARBA00012483"/>
    </source>
</evidence>
<comment type="catalytic activity">
    <reaction evidence="1">
        <text>S-ubiquitinyl-[E2 ubiquitin-conjugating enzyme]-L-cysteine + [acceptor protein]-L-lysine = [E2 ubiquitin-conjugating enzyme]-L-cysteine + N(6)-ubiquitinyl-[acceptor protein]-L-lysine.</text>
        <dbReference type="EC" id="2.3.2.27"/>
    </reaction>
</comment>
<evidence type="ECO:0000313" key="16">
    <source>
        <dbReference type="Proteomes" id="UP001372834"/>
    </source>
</evidence>
<comment type="caution">
    <text evidence="15">The sequence shown here is derived from an EMBL/GenBank/DDBJ whole genome shotgun (WGS) entry which is preliminary data.</text>
</comment>
<dbReference type="InterPro" id="IPR013083">
    <property type="entry name" value="Znf_RING/FYVE/PHD"/>
</dbReference>
<evidence type="ECO:0000256" key="7">
    <source>
        <dbReference type="ARBA" id="ARBA00022786"/>
    </source>
</evidence>
<comment type="function">
    <text evidence="12">E3 ubiquitin-protein ligase which accepts ubiquitin from an E2 ubiquitin-conjugating enzyme in the form of a thioester and then directly transfers the ubiquitin to targeted substrates. Catalyzes monoubiquitination of 26S proteasome subunit PSMC2/RPT1.</text>
</comment>
<dbReference type="EMBL" id="JAWJWE010000036">
    <property type="protein sequence ID" value="KAK6628477.1"/>
    <property type="molecule type" value="Genomic_DNA"/>
</dbReference>
<evidence type="ECO:0000256" key="4">
    <source>
        <dbReference type="ARBA" id="ARBA00022679"/>
    </source>
</evidence>
<protein>
    <recommendedName>
        <fullName evidence="10">E3 ubiquitin-protein ligase RNF181</fullName>
        <ecNumber evidence="3">2.3.2.27</ecNumber>
    </recommendedName>
    <alternativeName>
        <fullName evidence="11">RING finger protein 181</fullName>
    </alternativeName>
</protein>
<sequence>MADYFEEMGWRPLENGEAPNHFLHFARLLRDFGMFDEVGDTKKLPPPASKEFVKNLKRETMHDTGKQCPVCLIDSKNGDVMISLKCNHCFHSDCILPWLNKTSTCPVCRYDLPTDDEDYEMYKKEKLRAKQREEDLNVLHDSMFS</sequence>
<dbReference type="Pfam" id="PF13639">
    <property type="entry name" value="zf-RING_2"/>
    <property type="match status" value="1"/>
</dbReference>
<keyword evidence="4" id="KW-0808">Transferase</keyword>
<comment type="similarity">
    <text evidence="9">Belongs to the RNF181 family.</text>
</comment>
<evidence type="ECO:0000256" key="2">
    <source>
        <dbReference type="ARBA" id="ARBA00004906"/>
    </source>
</evidence>
<gene>
    <name evidence="15" type="ORF">RUM43_002292</name>
</gene>
<evidence type="ECO:0000256" key="8">
    <source>
        <dbReference type="ARBA" id="ARBA00022833"/>
    </source>
</evidence>
<dbReference type="InterPro" id="IPR001841">
    <property type="entry name" value="Znf_RING"/>
</dbReference>
<evidence type="ECO:0000256" key="12">
    <source>
        <dbReference type="ARBA" id="ARBA00045940"/>
    </source>
</evidence>
<proteinExistence type="inferred from homology"/>
<dbReference type="SMART" id="SM00184">
    <property type="entry name" value="RING"/>
    <property type="match status" value="1"/>
</dbReference>
<evidence type="ECO:0000256" key="1">
    <source>
        <dbReference type="ARBA" id="ARBA00000900"/>
    </source>
</evidence>
<feature type="domain" description="RING-type" evidence="14">
    <location>
        <begin position="68"/>
        <end position="109"/>
    </location>
</feature>
<keyword evidence="6 13" id="KW-0863">Zinc-finger</keyword>
<organism evidence="15 16">
    <name type="scientific">Polyplax serrata</name>
    <name type="common">Common mouse louse</name>
    <dbReference type="NCBI Taxonomy" id="468196"/>
    <lineage>
        <taxon>Eukaryota</taxon>
        <taxon>Metazoa</taxon>
        <taxon>Ecdysozoa</taxon>
        <taxon>Arthropoda</taxon>
        <taxon>Hexapoda</taxon>
        <taxon>Insecta</taxon>
        <taxon>Pterygota</taxon>
        <taxon>Neoptera</taxon>
        <taxon>Paraneoptera</taxon>
        <taxon>Psocodea</taxon>
        <taxon>Troctomorpha</taxon>
        <taxon>Phthiraptera</taxon>
        <taxon>Anoplura</taxon>
        <taxon>Polyplacidae</taxon>
        <taxon>Polyplax</taxon>
    </lineage>
</organism>
<dbReference type="Gene3D" id="3.30.40.10">
    <property type="entry name" value="Zinc/RING finger domain, C3HC4 (zinc finger)"/>
    <property type="match status" value="1"/>
</dbReference>
<evidence type="ECO:0000256" key="6">
    <source>
        <dbReference type="ARBA" id="ARBA00022771"/>
    </source>
</evidence>
<dbReference type="SUPFAM" id="SSF57850">
    <property type="entry name" value="RING/U-box"/>
    <property type="match status" value="1"/>
</dbReference>
<reference evidence="15 16" key="1">
    <citation type="submission" date="2023-10" db="EMBL/GenBank/DDBJ databases">
        <title>Genomes of two closely related lineages of the louse Polyplax serrata with different host specificities.</title>
        <authorList>
            <person name="Martinu J."/>
            <person name="Tarabai H."/>
            <person name="Stefka J."/>
            <person name="Hypsa V."/>
        </authorList>
    </citation>
    <scope>NUCLEOTIDE SEQUENCE [LARGE SCALE GENOMIC DNA]</scope>
    <source>
        <strain evidence="15">HR10_N</strain>
    </source>
</reference>
<dbReference type="GO" id="GO:0061630">
    <property type="term" value="F:ubiquitin protein ligase activity"/>
    <property type="evidence" value="ECO:0007669"/>
    <property type="project" value="UniProtKB-EC"/>
</dbReference>
<evidence type="ECO:0000256" key="11">
    <source>
        <dbReference type="ARBA" id="ARBA00041674"/>
    </source>
</evidence>
<dbReference type="PANTHER" id="PTHR15710">
    <property type="entry name" value="E3 UBIQUITIN-PROTEIN LIGASE PRAJA"/>
    <property type="match status" value="1"/>
</dbReference>
<dbReference type="GO" id="GO:0005737">
    <property type="term" value="C:cytoplasm"/>
    <property type="evidence" value="ECO:0007669"/>
    <property type="project" value="TreeGrafter"/>
</dbReference>
<evidence type="ECO:0000256" key="9">
    <source>
        <dbReference type="ARBA" id="ARBA00038197"/>
    </source>
</evidence>
<comment type="pathway">
    <text evidence="2">Protein modification; protein ubiquitination.</text>
</comment>
<dbReference type="FunFam" id="3.30.40.10:FF:000127">
    <property type="entry name" value="E3 ubiquitin-protein ligase RNF181"/>
    <property type="match status" value="1"/>
</dbReference>
<evidence type="ECO:0000256" key="10">
    <source>
        <dbReference type="ARBA" id="ARBA00039317"/>
    </source>
</evidence>
<dbReference type="GO" id="GO:0016567">
    <property type="term" value="P:protein ubiquitination"/>
    <property type="evidence" value="ECO:0007669"/>
    <property type="project" value="TreeGrafter"/>
</dbReference>
<evidence type="ECO:0000313" key="15">
    <source>
        <dbReference type="EMBL" id="KAK6628477.1"/>
    </source>
</evidence>
<keyword evidence="5" id="KW-0479">Metal-binding</keyword>
<evidence type="ECO:0000256" key="5">
    <source>
        <dbReference type="ARBA" id="ARBA00022723"/>
    </source>
</evidence>
<keyword evidence="7" id="KW-0833">Ubl conjugation pathway</keyword>
<dbReference type="EC" id="2.3.2.27" evidence="3"/>
<evidence type="ECO:0000259" key="14">
    <source>
        <dbReference type="PROSITE" id="PS50089"/>
    </source>
</evidence>
<name>A0AAN8S4N3_POLSC</name>
<dbReference type="PANTHER" id="PTHR15710:SF160">
    <property type="entry name" value="E3 UBIQUITIN-PROTEIN LIGASE RNF181"/>
    <property type="match status" value="1"/>
</dbReference>